<comment type="subcellular location">
    <subcellularLocation>
        <location evidence="1">Nucleus</location>
    </subcellularLocation>
</comment>
<dbReference type="STRING" id="1073090.A0A1L9SQ68"/>
<name>A0A1L9SQ68_9EURO</name>
<feature type="region of interest" description="Disordered" evidence="8">
    <location>
        <begin position="155"/>
        <end position="178"/>
    </location>
</feature>
<keyword evidence="2" id="KW-0479">Metal-binding</keyword>
<dbReference type="OrthoDB" id="6077919at2759"/>
<evidence type="ECO:0000259" key="9">
    <source>
        <dbReference type="PROSITE" id="PS50157"/>
    </source>
</evidence>
<keyword evidence="5" id="KW-0862">Zinc</keyword>
<dbReference type="GO" id="GO:0000981">
    <property type="term" value="F:DNA-binding transcription factor activity, RNA polymerase II-specific"/>
    <property type="evidence" value="ECO:0007669"/>
    <property type="project" value="InterPro"/>
</dbReference>
<feature type="domain" description="C2H2-type" evidence="9">
    <location>
        <begin position="64"/>
        <end position="93"/>
    </location>
</feature>
<feature type="compositionally biased region" description="Low complexity" evidence="8">
    <location>
        <begin position="155"/>
        <end position="176"/>
    </location>
</feature>
<evidence type="ECO:0000256" key="6">
    <source>
        <dbReference type="ARBA" id="ARBA00023242"/>
    </source>
</evidence>
<evidence type="ECO:0000256" key="7">
    <source>
        <dbReference type="PROSITE-ProRule" id="PRU00042"/>
    </source>
</evidence>
<dbReference type="SMART" id="SM00355">
    <property type="entry name" value="ZnF_C2H2"/>
    <property type="match status" value="2"/>
</dbReference>
<protein>
    <recommendedName>
        <fullName evidence="9">C2H2-type domain-containing protein</fullName>
    </recommendedName>
</protein>
<gene>
    <name evidence="10" type="ORF">ASPZODRAFT_140151</name>
</gene>
<evidence type="ECO:0000256" key="1">
    <source>
        <dbReference type="ARBA" id="ARBA00004123"/>
    </source>
</evidence>
<reference evidence="11" key="1">
    <citation type="journal article" date="2017" name="Genome Biol.">
        <title>Comparative genomics reveals high biological diversity and specific adaptations in the industrially and medically important fungal genus Aspergillus.</title>
        <authorList>
            <person name="de Vries R.P."/>
            <person name="Riley R."/>
            <person name="Wiebenga A."/>
            <person name="Aguilar-Osorio G."/>
            <person name="Amillis S."/>
            <person name="Uchima C.A."/>
            <person name="Anderluh G."/>
            <person name="Asadollahi M."/>
            <person name="Askin M."/>
            <person name="Barry K."/>
            <person name="Battaglia E."/>
            <person name="Bayram O."/>
            <person name="Benocci T."/>
            <person name="Braus-Stromeyer S.A."/>
            <person name="Caldana C."/>
            <person name="Canovas D."/>
            <person name="Cerqueira G.C."/>
            <person name="Chen F."/>
            <person name="Chen W."/>
            <person name="Choi C."/>
            <person name="Clum A."/>
            <person name="Dos Santos R.A."/>
            <person name="Damasio A.R."/>
            <person name="Diallinas G."/>
            <person name="Emri T."/>
            <person name="Fekete E."/>
            <person name="Flipphi M."/>
            <person name="Freyberg S."/>
            <person name="Gallo A."/>
            <person name="Gournas C."/>
            <person name="Habgood R."/>
            <person name="Hainaut M."/>
            <person name="Harispe M.L."/>
            <person name="Henrissat B."/>
            <person name="Hilden K.S."/>
            <person name="Hope R."/>
            <person name="Hossain A."/>
            <person name="Karabika E."/>
            <person name="Karaffa L."/>
            <person name="Karanyi Z."/>
            <person name="Krasevec N."/>
            <person name="Kuo A."/>
            <person name="Kusch H."/>
            <person name="LaButti K."/>
            <person name="Lagendijk E.L."/>
            <person name="Lapidus A."/>
            <person name="Levasseur A."/>
            <person name="Lindquist E."/>
            <person name="Lipzen A."/>
            <person name="Logrieco A.F."/>
            <person name="MacCabe A."/>
            <person name="Maekelae M.R."/>
            <person name="Malavazi I."/>
            <person name="Melin P."/>
            <person name="Meyer V."/>
            <person name="Mielnichuk N."/>
            <person name="Miskei M."/>
            <person name="Molnar A.P."/>
            <person name="Mule G."/>
            <person name="Ngan C.Y."/>
            <person name="Orejas M."/>
            <person name="Orosz E."/>
            <person name="Ouedraogo J.P."/>
            <person name="Overkamp K.M."/>
            <person name="Park H.-S."/>
            <person name="Perrone G."/>
            <person name="Piumi F."/>
            <person name="Punt P.J."/>
            <person name="Ram A.F."/>
            <person name="Ramon A."/>
            <person name="Rauscher S."/>
            <person name="Record E."/>
            <person name="Riano-Pachon D.M."/>
            <person name="Robert V."/>
            <person name="Roehrig J."/>
            <person name="Ruller R."/>
            <person name="Salamov A."/>
            <person name="Salih N.S."/>
            <person name="Samson R.A."/>
            <person name="Sandor E."/>
            <person name="Sanguinetti M."/>
            <person name="Schuetze T."/>
            <person name="Sepcic K."/>
            <person name="Shelest E."/>
            <person name="Sherlock G."/>
            <person name="Sophianopoulou V."/>
            <person name="Squina F.M."/>
            <person name="Sun H."/>
            <person name="Susca A."/>
            <person name="Todd R.B."/>
            <person name="Tsang A."/>
            <person name="Unkles S.E."/>
            <person name="van de Wiele N."/>
            <person name="van Rossen-Uffink D."/>
            <person name="Oliveira J.V."/>
            <person name="Vesth T.C."/>
            <person name="Visser J."/>
            <person name="Yu J.-H."/>
            <person name="Zhou M."/>
            <person name="Andersen M.R."/>
            <person name="Archer D.B."/>
            <person name="Baker S.E."/>
            <person name="Benoit I."/>
            <person name="Brakhage A.A."/>
            <person name="Braus G.H."/>
            <person name="Fischer R."/>
            <person name="Frisvad J.C."/>
            <person name="Goldman G.H."/>
            <person name="Houbraken J."/>
            <person name="Oakley B."/>
            <person name="Pocsi I."/>
            <person name="Scazzocchio C."/>
            <person name="Seiboth B."/>
            <person name="vanKuyk P.A."/>
            <person name="Wortman J."/>
            <person name="Dyer P.S."/>
            <person name="Grigoriev I.V."/>
        </authorList>
    </citation>
    <scope>NUCLEOTIDE SEQUENCE [LARGE SCALE GENOMIC DNA]</scope>
    <source>
        <strain evidence="11">CBS 506.65</strain>
    </source>
</reference>
<keyword evidence="3" id="KW-0677">Repeat</keyword>
<evidence type="ECO:0000256" key="3">
    <source>
        <dbReference type="ARBA" id="ARBA00022737"/>
    </source>
</evidence>
<keyword evidence="4 7" id="KW-0863">Zinc-finger</keyword>
<dbReference type="VEuPathDB" id="FungiDB:ASPZODRAFT_140151"/>
<dbReference type="EMBL" id="KV878338">
    <property type="protein sequence ID" value="OJJ49223.1"/>
    <property type="molecule type" value="Genomic_DNA"/>
</dbReference>
<feature type="compositionally biased region" description="Polar residues" evidence="8">
    <location>
        <begin position="217"/>
        <end position="228"/>
    </location>
</feature>
<dbReference type="RefSeq" id="XP_022583733.1">
    <property type="nucleotide sequence ID" value="XM_022724631.1"/>
</dbReference>
<feature type="compositionally biased region" description="Low complexity" evidence="8">
    <location>
        <begin position="243"/>
        <end position="268"/>
    </location>
</feature>
<accession>A0A1L9SQ68</accession>
<dbReference type="PROSITE" id="PS50157">
    <property type="entry name" value="ZINC_FINGER_C2H2_2"/>
    <property type="match status" value="2"/>
</dbReference>
<evidence type="ECO:0000256" key="2">
    <source>
        <dbReference type="ARBA" id="ARBA00022723"/>
    </source>
</evidence>
<dbReference type="GO" id="GO:0005634">
    <property type="term" value="C:nucleus"/>
    <property type="evidence" value="ECO:0007669"/>
    <property type="project" value="UniProtKB-SubCell"/>
</dbReference>
<dbReference type="InterPro" id="IPR036236">
    <property type="entry name" value="Znf_C2H2_sf"/>
</dbReference>
<evidence type="ECO:0000313" key="11">
    <source>
        <dbReference type="Proteomes" id="UP000184188"/>
    </source>
</evidence>
<keyword evidence="11" id="KW-1185">Reference proteome</keyword>
<dbReference type="InterPro" id="IPR013087">
    <property type="entry name" value="Znf_C2H2_type"/>
</dbReference>
<feature type="region of interest" description="Disordered" evidence="8">
    <location>
        <begin position="211"/>
        <end position="271"/>
    </location>
</feature>
<dbReference type="GO" id="GO:0000785">
    <property type="term" value="C:chromatin"/>
    <property type="evidence" value="ECO:0007669"/>
    <property type="project" value="TreeGrafter"/>
</dbReference>
<sequence>MHQTANTTAEIPLPITYTPTTHRISKAKKGKRVHACEYPGCNKVFTRAEHKRRHELNHNPEAVFRCTYPGCRKAFHRPDLLSRHMERHELDSQAESLSQQQQQWSRHQKPGSLDSTSSTSSCISIEHTTGPYLAPAPVPVSVPVSMSIQASVSAVQASASPQQHQQQQQQQQHQQQTSMSINSIVAPGIHPDLASDCQLLWAAAAAAAAVAPPPPSSFHSHSQSQTIESGEGSPFYSSPETCASPSSESAFHSASLPQPHPLPSQQSLRYPPKPLIKSELTSSPLQISASLPWDPVSHLIPVSLDDTIIQPLLCQYPSPTWTGTGLPYEHGVPLAPSFPTAVEWKAWSL</sequence>
<organism evidence="10 11">
    <name type="scientific">Penicilliopsis zonata CBS 506.65</name>
    <dbReference type="NCBI Taxonomy" id="1073090"/>
    <lineage>
        <taxon>Eukaryota</taxon>
        <taxon>Fungi</taxon>
        <taxon>Dikarya</taxon>
        <taxon>Ascomycota</taxon>
        <taxon>Pezizomycotina</taxon>
        <taxon>Eurotiomycetes</taxon>
        <taxon>Eurotiomycetidae</taxon>
        <taxon>Eurotiales</taxon>
        <taxon>Aspergillaceae</taxon>
        <taxon>Penicilliopsis</taxon>
    </lineage>
</organism>
<feature type="domain" description="C2H2-type" evidence="9">
    <location>
        <begin position="34"/>
        <end position="63"/>
    </location>
</feature>
<dbReference type="PANTHER" id="PTHR40626">
    <property type="entry name" value="MIP31509P"/>
    <property type="match status" value="1"/>
</dbReference>
<dbReference type="AlphaFoldDB" id="A0A1L9SQ68"/>
<dbReference type="GO" id="GO:0000978">
    <property type="term" value="F:RNA polymerase II cis-regulatory region sequence-specific DNA binding"/>
    <property type="evidence" value="ECO:0007669"/>
    <property type="project" value="InterPro"/>
</dbReference>
<dbReference type="PROSITE" id="PS00028">
    <property type="entry name" value="ZINC_FINGER_C2H2_1"/>
    <property type="match status" value="2"/>
</dbReference>
<dbReference type="PANTHER" id="PTHR40626:SF30">
    <property type="entry name" value="FINGER DOMAIN PROTEIN, PUTATIVE (AFU_ORTHOLOGUE AFUA_4G13600)-RELATED"/>
    <property type="match status" value="1"/>
</dbReference>
<dbReference type="SUPFAM" id="SSF57667">
    <property type="entry name" value="beta-beta-alpha zinc fingers"/>
    <property type="match status" value="1"/>
</dbReference>
<feature type="region of interest" description="Disordered" evidence="8">
    <location>
        <begin position="89"/>
        <end position="121"/>
    </location>
</feature>
<evidence type="ECO:0000313" key="10">
    <source>
        <dbReference type="EMBL" id="OJJ49223.1"/>
    </source>
</evidence>
<dbReference type="InterPro" id="IPR051059">
    <property type="entry name" value="VerF-like"/>
</dbReference>
<dbReference type="GeneID" id="34611096"/>
<proteinExistence type="predicted"/>
<feature type="compositionally biased region" description="Low complexity" evidence="8">
    <location>
        <begin position="93"/>
        <end position="105"/>
    </location>
</feature>
<dbReference type="Proteomes" id="UP000184188">
    <property type="component" value="Unassembled WGS sequence"/>
</dbReference>
<evidence type="ECO:0000256" key="5">
    <source>
        <dbReference type="ARBA" id="ARBA00022833"/>
    </source>
</evidence>
<dbReference type="GO" id="GO:0008270">
    <property type="term" value="F:zinc ion binding"/>
    <property type="evidence" value="ECO:0007669"/>
    <property type="project" value="UniProtKB-KW"/>
</dbReference>
<dbReference type="Gene3D" id="3.30.160.60">
    <property type="entry name" value="Classic Zinc Finger"/>
    <property type="match status" value="2"/>
</dbReference>
<keyword evidence="6" id="KW-0539">Nucleus</keyword>
<evidence type="ECO:0000256" key="8">
    <source>
        <dbReference type="SAM" id="MobiDB-lite"/>
    </source>
</evidence>
<evidence type="ECO:0000256" key="4">
    <source>
        <dbReference type="ARBA" id="ARBA00022771"/>
    </source>
</evidence>